<feature type="domain" description="Thioredoxin-like fold" evidence="7">
    <location>
        <begin position="88"/>
        <end position="256"/>
    </location>
</feature>
<evidence type="ECO:0000256" key="5">
    <source>
        <dbReference type="ARBA" id="ARBA00023284"/>
    </source>
</evidence>
<evidence type="ECO:0000256" key="4">
    <source>
        <dbReference type="ARBA" id="ARBA00023157"/>
    </source>
</evidence>
<evidence type="ECO:0000256" key="6">
    <source>
        <dbReference type="SAM" id="Phobius"/>
    </source>
</evidence>
<keyword evidence="6" id="KW-0812">Transmembrane</keyword>
<proteinExistence type="inferred from homology"/>
<dbReference type="EMBL" id="QQBC01000004">
    <property type="protein sequence ID" value="RDI66346.1"/>
    <property type="molecule type" value="Genomic_DNA"/>
</dbReference>
<keyword evidence="8" id="KW-0413">Isomerase</keyword>
<dbReference type="Gene3D" id="3.40.30.10">
    <property type="entry name" value="Glutaredoxin"/>
    <property type="match status" value="1"/>
</dbReference>
<dbReference type="InterPro" id="IPR036249">
    <property type="entry name" value="Thioredoxin-like_sf"/>
</dbReference>
<keyword evidence="4" id="KW-1015">Disulfide bond</keyword>
<keyword evidence="6" id="KW-1133">Transmembrane helix</keyword>
<dbReference type="AlphaFoldDB" id="A0A370I6I4"/>
<dbReference type="GO" id="GO:0016853">
    <property type="term" value="F:isomerase activity"/>
    <property type="evidence" value="ECO:0007669"/>
    <property type="project" value="UniProtKB-KW"/>
</dbReference>
<keyword evidence="9" id="KW-1185">Reference proteome</keyword>
<reference evidence="8 9" key="1">
    <citation type="submission" date="2018-07" db="EMBL/GenBank/DDBJ databases">
        <title>Genomic Encyclopedia of Type Strains, Phase IV (KMG-IV): sequencing the most valuable type-strain genomes for metagenomic binning, comparative biology and taxonomic classification.</title>
        <authorList>
            <person name="Goeker M."/>
        </authorList>
    </citation>
    <scope>NUCLEOTIDE SEQUENCE [LARGE SCALE GENOMIC DNA]</scope>
    <source>
        <strain evidence="8 9">DSM 44290</strain>
    </source>
</reference>
<dbReference type="Proteomes" id="UP000254869">
    <property type="component" value="Unassembled WGS sequence"/>
</dbReference>
<dbReference type="Pfam" id="PF13462">
    <property type="entry name" value="Thioredoxin_4"/>
    <property type="match status" value="1"/>
</dbReference>
<evidence type="ECO:0000256" key="2">
    <source>
        <dbReference type="ARBA" id="ARBA00022729"/>
    </source>
</evidence>
<dbReference type="PANTHER" id="PTHR13887">
    <property type="entry name" value="GLUTATHIONE S-TRANSFERASE KAPPA"/>
    <property type="match status" value="1"/>
</dbReference>
<organism evidence="8 9">
    <name type="scientific">Nocardia pseudobrasiliensis</name>
    <dbReference type="NCBI Taxonomy" id="45979"/>
    <lineage>
        <taxon>Bacteria</taxon>
        <taxon>Bacillati</taxon>
        <taxon>Actinomycetota</taxon>
        <taxon>Actinomycetes</taxon>
        <taxon>Mycobacteriales</taxon>
        <taxon>Nocardiaceae</taxon>
        <taxon>Nocardia</taxon>
    </lineage>
</organism>
<evidence type="ECO:0000313" key="9">
    <source>
        <dbReference type="Proteomes" id="UP000254869"/>
    </source>
</evidence>
<evidence type="ECO:0000256" key="3">
    <source>
        <dbReference type="ARBA" id="ARBA00023002"/>
    </source>
</evidence>
<feature type="transmembrane region" description="Helical" evidence="6">
    <location>
        <begin position="28"/>
        <end position="51"/>
    </location>
</feature>
<name>A0A370I6I4_9NOCA</name>
<keyword evidence="3" id="KW-0560">Oxidoreductase</keyword>
<sequence length="260" mass="27444">MVNSKVSKNPRGKNALASVQRTDRTRTILIQVGVAVVLVGLIAAIGISIAVRNAEKNDPGPTPPIPSQATADGIVGSLTDNGSIRLAKAGAKTVVRVVADLQCPACQQFEALNGKTLEEAVASGNTAVEYNIIAFLDPNSGGNSRYSSRAANAAYCVAGSDPAKFQKWLESMFKQQPPEGAGGLPDDKLVQIAKDAGYTDPAVGQCITDHKYDKYVQKVTKDALNSGIHQTPTIYVNGQQLQPNDLSPDAFKQKIEAVAK</sequence>
<dbReference type="InterPro" id="IPR012336">
    <property type="entry name" value="Thioredoxin-like_fold"/>
</dbReference>
<dbReference type="PANTHER" id="PTHR13887:SF14">
    <property type="entry name" value="DISULFIDE BOND FORMATION PROTEIN D"/>
    <property type="match status" value="1"/>
</dbReference>
<evidence type="ECO:0000313" key="8">
    <source>
        <dbReference type="EMBL" id="RDI66346.1"/>
    </source>
</evidence>
<dbReference type="SUPFAM" id="SSF52833">
    <property type="entry name" value="Thioredoxin-like"/>
    <property type="match status" value="1"/>
</dbReference>
<evidence type="ECO:0000259" key="7">
    <source>
        <dbReference type="Pfam" id="PF13462"/>
    </source>
</evidence>
<comment type="caution">
    <text evidence="8">The sequence shown here is derived from an EMBL/GenBank/DDBJ whole genome shotgun (WGS) entry which is preliminary data.</text>
</comment>
<keyword evidence="2" id="KW-0732">Signal</keyword>
<evidence type="ECO:0000256" key="1">
    <source>
        <dbReference type="ARBA" id="ARBA00005791"/>
    </source>
</evidence>
<comment type="similarity">
    <text evidence="1">Belongs to the thioredoxin family. DsbA subfamily.</text>
</comment>
<gene>
    <name evidence="8" type="ORF">DFR76_10492</name>
</gene>
<dbReference type="STRING" id="1210086.GCA_001613105_03959"/>
<accession>A0A370I6I4</accession>
<keyword evidence="6" id="KW-0472">Membrane</keyword>
<keyword evidence="5" id="KW-0676">Redox-active center</keyword>
<protein>
    <submittedName>
        <fullName evidence="8">Protein-disulfide isomerase</fullName>
    </submittedName>
</protein>
<dbReference type="GO" id="GO:0016491">
    <property type="term" value="F:oxidoreductase activity"/>
    <property type="evidence" value="ECO:0007669"/>
    <property type="project" value="UniProtKB-KW"/>
</dbReference>